<dbReference type="PANTHER" id="PTHR16305">
    <property type="entry name" value="TESTICULAR SOLUBLE ADENYLYL CYCLASE"/>
    <property type="match status" value="1"/>
</dbReference>
<keyword evidence="2" id="KW-0067">ATP-binding</keyword>
<evidence type="ECO:0000256" key="1">
    <source>
        <dbReference type="ARBA" id="ARBA00022741"/>
    </source>
</evidence>
<name>A0A8J3UU42_9ACTN</name>
<dbReference type="InterPro" id="IPR000792">
    <property type="entry name" value="Tscrpt_reg_LuxR_C"/>
</dbReference>
<dbReference type="GO" id="GO:0006355">
    <property type="term" value="P:regulation of DNA-templated transcription"/>
    <property type="evidence" value="ECO:0007669"/>
    <property type="project" value="InterPro"/>
</dbReference>
<evidence type="ECO:0000256" key="2">
    <source>
        <dbReference type="ARBA" id="ARBA00022840"/>
    </source>
</evidence>
<dbReference type="GO" id="GO:0004016">
    <property type="term" value="F:adenylate cyclase activity"/>
    <property type="evidence" value="ECO:0007669"/>
    <property type="project" value="TreeGrafter"/>
</dbReference>
<keyword evidence="6" id="KW-1185">Reference proteome</keyword>
<proteinExistence type="predicted"/>
<dbReference type="Proteomes" id="UP000644610">
    <property type="component" value="Unassembled WGS sequence"/>
</dbReference>
<feature type="region of interest" description="Disordered" evidence="3">
    <location>
        <begin position="1"/>
        <end position="21"/>
    </location>
</feature>
<dbReference type="Gene3D" id="3.40.50.300">
    <property type="entry name" value="P-loop containing nucleotide triphosphate hydrolases"/>
    <property type="match status" value="1"/>
</dbReference>
<dbReference type="SUPFAM" id="SSF48452">
    <property type="entry name" value="TPR-like"/>
    <property type="match status" value="1"/>
</dbReference>
<dbReference type="CDD" id="cd06170">
    <property type="entry name" value="LuxR_C_like"/>
    <property type="match status" value="1"/>
</dbReference>
<dbReference type="InterPro" id="IPR011990">
    <property type="entry name" value="TPR-like_helical_dom_sf"/>
</dbReference>
<dbReference type="InterPro" id="IPR027417">
    <property type="entry name" value="P-loop_NTPase"/>
</dbReference>
<protein>
    <recommendedName>
        <fullName evidence="4">HTH luxR-type domain-containing protein</fullName>
    </recommendedName>
</protein>
<sequence length="963" mass="102269">MSDGGPAGSGSVRLSRPEPVGRGDELARIDAALADAAAGEHRLVLIDGEPGMGKTRLLEYLAERAHAARRTVLAGSATEFESLVPFGMYVDAFTRLSDEYGTPGAAPTGTRPGDFAEAALRTLLTTGETSDTTRGRLDRYHTYRGVRALLSHLAADRGAVLALDDLHWADASSLELTEFLLHRPPAAGFVLAIACRSAMIPAVVGDALARQDPRVTRLSLHPLDENAVAALLPPGVDPHRRRLMYRVSGGNPLFLRSLLDADDHTLTELADGRPGAALALEQTLLAVLRRELDRLTPTGRRAAHAAAVAGELASLVVISHVAELDGATAAAAAVDELCRQGLGALTGARFVFRHPLVRAAAYDTCGPGWRISAHARVAGYLRRNDGSLALLAHHTERCAEHGDEEAARTLGDAGIAYVGSAPATAVRLLHDALRVLPEREDLVPYRGHLLTWLARGTAVSSLTEGRRILHDVIHLPYDVATEAVAFSSVISRLLGRLDEARALLSAQARRAGQDLRARAPLLLELAAVAVLRADPGGARRHALEAIEILSKTADPTLSAAAYALLALACLQDGDVAAARSHSRRAGWLMDSAPDTALATHVELVAPLSWGETCLQRLDDAERHLARGIDLATMYGRSNDMPYLLIAQAHHKARTGRLAEAIDVAEHAAAASEYIQSSETLAMARCVMLLPVLWRHGVRPAMALADRLADAAPGSPWWLAMAHVSVVRVRLAAGRAGAGHAPPLPPALSRDTEVERLAVQSIHAGADGDVGTALTRSAAAVAAAAGGPAYRLGTAYDARARALYHRGDLGGAVGAAWIATERFAESGATAERGLVHQLLADIHGRMGDVAQCRAEIARAKAAYRESGADWLAGQLARVERRLAAQGPRHAARSTAGPPVLTARERQVAELVSQGLTNREVAERLQVSQKTVETHVARIFNKYDVRSRVALTRRLTSPDGLPPAE</sequence>
<comment type="caution">
    <text evidence="5">The sequence shown here is derived from an EMBL/GenBank/DDBJ whole genome shotgun (WGS) entry which is preliminary data.</text>
</comment>
<feature type="domain" description="HTH luxR-type" evidence="4">
    <location>
        <begin position="892"/>
        <end position="957"/>
    </location>
</feature>
<dbReference type="AlphaFoldDB" id="A0A8J3UU42"/>
<evidence type="ECO:0000256" key="3">
    <source>
        <dbReference type="SAM" id="MobiDB-lite"/>
    </source>
</evidence>
<dbReference type="GO" id="GO:0005737">
    <property type="term" value="C:cytoplasm"/>
    <property type="evidence" value="ECO:0007669"/>
    <property type="project" value="TreeGrafter"/>
</dbReference>
<dbReference type="InterPro" id="IPR036388">
    <property type="entry name" value="WH-like_DNA-bd_sf"/>
</dbReference>
<dbReference type="GO" id="GO:0003677">
    <property type="term" value="F:DNA binding"/>
    <property type="evidence" value="ECO:0007669"/>
    <property type="project" value="InterPro"/>
</dbReference>
<reference evidence="5" key="1">
    <citation type="submission" date="2021-01" db="EMBL/GenBank/DDBJ databases">
        <title>Whole genome shotgun sequence of Planotetraspora silvatica NBRC 100141.</title>
        <authorList>
            <person name="Komaki H."/>
            <person name="Tamura T."/>
        </authorList>
    </citation>
    <scope>NUCLEOTIDE SEQUENCE</scope>
    <source>
        <strain evidence="5">NBRC 100141</strain>
    </source>
</reference>
<evidence type="ECO:0000313" key="6">
    <source>
        <dbReference type="Proteomes" id="UP000644610"/>
    </source>
</evidence>
<dbReference type="SUPFAM" id="SSF46894">
    <property type="entry name" value="C-terminal effector domain of the bipartite response regulators"/>
    <property type="match status" value="1"/>
</dbReference>
<dbReference type="PANTHER" id="PTHR16305:SF35">
    <property type="entry name" value="TRANSCRIPTIONAL ACTIVATOR DOMAIN"/>
    <property type="match status" value="1"/>
</dbReference>
<dbReference type="InterPro" id="IPR016032">
    <property type="entry name" value="Sig_transdc_resp-reg_C-effctor"/>
</dbReference>
<organism evidence="5 6">
    <name type="scientific">Planotetraspora silvatica</name>
    <dbReference type="NCBI Taxonomy" id="234614"/>
    <lineage>
        <taxon>Bacteria</taxon>
        <taxon>Bacillati</taxon>
        <taxon>Actinomycetota</taxon>
        <taxon>Actinomycetes</taxon>
        <taxon>Streptosporangiales</taxon>
        <taxon>Streptosporangiaceae</taxon>
        <taxon>Planotetraspora</taxon>
    </lineage>
</organism>
<dbReference type="Gene3D" id="1.25.40.10">
    <property type="entry name" value="Tetratricopeptide repeat domain"/>
    <property type="match status" value="1"/>
</dbReference>
<accession>A0A8J3UU42</accession>
<dbReference type="GO" id="GO:0005524">
    <property type="term" value="F:ATP binding"/>
    <property type="evidence" value="ECO:0007669"/>
    <property type="project" value="UniProtKB-KW"/>
</dbReference>
<dbReference type="PROSITE" id="PS50043">
    <property type="entry name" value="HTH_LUXR_2"/>
    <property type="match status" value="1"/>
</dbReference>
<dbReference type="RefSeq" id="WP_203980239.1">
    <property type="nucleotide sequence ID" value="NZ_BAAAKY010000019.1"/>
</dbReference>
<dbReference type="PROSITE" id="PS00622">
    <property type="entry name" value="HTH_LUXR_1"/>
    <property type="match status" value="1"/>
</dbReference>
<gene>
    <name evidence="5" type="ORF">Psi02_71800</name>
</gene>
<dbReference type="PRINTS" id="PR00038">
    <property type="entry name" value="HTHLUXR"/>
</dbReference>
<dbReference type="Pfam" id="PF00196">
    <property type="entry name" value="GerE"/>
    <property type="match status" value="1"/>
</dbReference>
<dbReference type="Pfam" id="PF13191">
    <property type="entry name" value="AAA_16"/>
    <property type="match status" value="1"/>
</dbReference>
<dbReference type="InterPro" id="IPR041664">
    <property type="entry name" value="AAA_16"/>
</dbReference>
<keyword evidence="1" id="KW-0547">Nucleotide-binding</keyword>
<dbReference type="SUPFAM" id="SSF52540">
    <property type="entry name" value="P-loop containing nucleoside triphosphate hydrolases"/>
    <property type="match status" value="1"/>
</dbReference>
<evidence type="ECO:0000259" key="4">
    <source>
        <dbReference type="PROSITE" id="PS50043"/>
    </source>
</evidence>
<evidence type="ECO:0000313" key="5">
    <source>
        <dbReference type="EMBL" id="GII50756.1"/>
    </source>
</evidence>
<dbReference type="Gene3D" id="1.10.10.10">
    <property type="entry name" value="Winged helix-like DNA-binding domain superfamily/Winged helix DNA-binding domain"/>
    <property type="match status" value="1"/>
</dbReference>
<dbReference type="SMART" id="SM00421">
    <property type="entry name" value="HTH_LUXR"/>
    <property type="match status" value="1"/>
</dbReference>
<dbReference type="EMBL" id="BOOQ01000055">
    <property type="protein sequence ID" value="GII50756.1"/>
    <property type="molecule type" value="Genomic_DNA"/>
</dbReference>